<evidence type="ECO:0000256" key="1">
    <source>
        <dbReference type="SAM" id="MobiDB-lite"/>
    </source>
</evidence>
<comment type="caution">
    <text evidence="2">The sequence shown here is derived from an EMBL/GenBank/DDBJ whole genome shotgun (WGS) entry which is preliminary data.</text>
</comment>
<dbReference type="AlphaFoldDB" id="R4XC82"/>
<sequence>MIADIYSLKEHGQTSDLETVASTQIPGGLDAAIRLLQSQLAQHQQMNDRHAPNIPLKSNRRPRLSSSKSYIASDDGTTLMDELSLKQCTPRSADFSTLSAVSSPTVTTPTTATSIRNSLWSPSSSPPGRHFKQASFSSTASGHSDSGSSRKSSFDWDSLDIGVVSRIDLGHRAEHRVAAQTYAVSRQTRRMLRIQKHVNLQVDWI</sequence>
<dbReference type="EMBL" id="CAHR02000148">
    <property type="protein sequence ID" value="CCG83431.1"/>
    <property type="molecule type" value="Genomic_DNA"/>
</dbReference>
<feature type="region of interest" description="Disordered" evidence="1">
    <location>
        <begin position="96"/>
        <end position="153"/>
    </location>
</feature>
<dbReference type="Proteomes" id="UP000013776">
    <property type="component" value="Unassembled WGS sequence"/>
</dbReference>
<evidence type="ECO:0000313" key="3">
    <source>
        <dbReference type="Proteomes" id="UP000013776"/>
    </source>
</evidence>
<feature type="compositionally biased region" description="Low complexity" evidence="1">
    <location>
        <begin position="96"/>
        <end position="114"/>
    </location>
</feature>
<evidence type="ECO:0000313" key="2">
    <source>
        <dbReference type="EMBL" id="CCG83431.1"/>
    </source>
</evidence>
<organism evidence="2 3">
    <name type="scientific">Taphrina deformans (strain PYCC 5710 / ATCC 11124 / CBS 356.35 / IMI 108563 / JCM 9778 / NBRC 8474)</name>
    <name type="common">Peach leaf curl fungus</name>
    <name type="synonym">Lalaria deformans</name>
    <dbReference type="NCBI Taxonomy" id="1097556"/>
    <lineage>
        <taxon>Eukaryota</taxon>
        <taxon>Fungi</taxon>
        <taxon>Dikarya</taxon>
        <taxon>Ascomycota</taxon>
        <taxon>Taphrinomycotina</taxon>
        <taxon>Taphrinomycetes</taxon>
        <taxon>Taphrinales</taxon>
        <taxon>Taphrinaceae</taxon>
        <taxon>Taphrina</taxon>
    </lineage>
</organism>
<proteinExistence type="predicted"/>
<feature type="region of interest" description="Disordered" evidence="1">
    <location>
        <begin position="42"/>
        <end position="71"/>
    </location>
</feature>
<gene>
    <name evidence="2" type="ORF">TAPDE_003644</name>
</gene>
<reference evidence="2 3" key="1">
    <citation type="journal article" date="2013" name="MBio">
        <title>Genome sequencing of the plant pathogen Taphrina deformans, the causal agent of peach leaf curl.</title>
        <authorList>
            <person name="Cisse O.H."/>
            <person name="Almeida J.M.G.C.F."/>
            <person name="Fonseca A."/>
            <person name="Kumar A.A."/>
            <person name="Salojaervi J."/>
            <person name="Overmyer K."/>
            <person name="Hauser P.M."/>
            <person name="Pagni M."/>
        </authorList>
    </citation>
    <scope>NUCLEOTIDE SEQUENCE [LARGE SCALE GENOMIC DNA]</scope>
    <source>
        <strain evidence="3">PYCC 5710 / ATCC 11124 / CBS 356.35 / IMI 108563 / JCM 9778 / NBRC 8474</strain>
    </source>
</reference>
<protein>
    <submittedName>
        <fullName evidence="2">Uncharacterized protein</fullName>
    </submittedName>
</protein>
<keyword evidence="3" id="KW-1185">Reference proteome</keyword>
<dbReference type="VEuPathDB" id="FungiDB:TAPDE_003644"/>
<accession>R4XC82</accession>
<feature type="compositionally biased region" description="Low complexity" evidence="1">
    <location>
        <begin position="135"/>
        <end position="151"/>
    </location>
</feature>
<name>R4XC82_TAPDE</name>